<sequence>MPDCSIIPVLGYTDVQAAIEWLCQTFWFKERWRIGNHRAQLEFDNGAIAISALPEETEDHKPKPQTQSLMVRITDVDKHHEHVVKKGARVVLPPADFPYGERQYTTVDIGGHIWTFSQTIADVAPEDWGGVSAK</sequence>
<dbReference type="InterPro" id="IPR037523">
    <property type="entry name" value="VOC_core"/>
</dbReference>
<organism evidence="2 3">
    <name type="scientific">Danxiaibacter flavus</name>
    <dbReference type="NCBI Taxonomy" id="3049108"/>
    <lineage>
        <taxon>Bacteria</taxon>
        <taxon>Pseudomonadati</taxon>
        <taxon>Bacteroidota</taxon>
        <taxon>Chitinophagia</taxon>
        <taxon>Chitinophagales</taxon>
        <taxon>Chitinophagaceae</taxon>
        <taxon>Danxiaibacter</taxon>
    </lineage>
</organism>
<evidence type="ECO:0000313" key="2">
    <source>
        <dbReference type="EMBL" id="MEX6690587.1"/>
    </source>
</evidence>
<dbReference type="Gene3D" id="3.30.720.120">
    <property type="match status" value="1"/>
</dbReference>
<dbReference type="SUPFAM" id="SSF54593">
    <property type="entry name" value="Glyoxalase/Bleomycin resistance protein/Dihydroxybiphenyl dioxygenase"/>
    <property type="match status" value="1"/>
</dbReference>
<name>A0ABV3ZL20_9BACT</name>
<evidence type="ECO:0000259" key="1">
    <source>
        <dbReference type="PROSITE" id="PS51819"/>
    </source>
</evidence>
<dbReference type="Gene3D" id="3.30.720.110">
    <property type="match status" value="1"/>
</dbReference>
<comment type="caution">
    <text evidence="2">The sequence shown here is derived from an EMBL/GenBank/DDBJ whole genome shotgun (WGS) entry which is preliminary data.</text>
</comment>
<dbReference type="EMBL" id="JAULBC010000009">
    <property type="protein sequence ID" value="MEX6690587.1"/>
    <property type="molecule type" value="Genomic_DNA"/>
</dbReference>
<dbReference type="Proteomes" id="UP001560573">
    <property type="component" value="Unassembled WGS sequence"/>
</dbReference>
<protein>
    <submittedName>
        <fullName evidence="2">VOC family protein</fullName>
    </submittedName>
</protein>
<gene>
    <name evidence="2" type="ORF">QTN47_23950</name>
</gene>
<keyword evidence="3" id="KW-1185">Reference proteome</keyword>
<evidence type="ECO:0000313" key="3">
    <source>
        <dbReference type="Proteomes" id="UP001560573"/>
    </source>
</evidence>
<accession>A0ABV3ZL20</accession>
<dbReference type="InterPro" id="IPR004360">
    <property type="entry name" value="Glyas_Fos-R_dOase_dom"/>
</dbReference>
<dbReference type="RefSeq" id="WP_369331998.1">
    <property type="nucleotide sequence ID" value="NZ_JAULBC010000009.1"/>
</dbReference>
<dbReference type="InterPro" id="IPR029068">
    <property type="entry name" value="Glyas_Bleomycin-R_OHBP_Dase"/>
</dbReference>
<proteinExistence type="predicted"/>
<dbReference type="Pfam" id="PF00903">
    <property type="entry name" value="Glyoxalase"/>
    <property type="match status" value="1"/>
</dbReference>
<dbReference type="PROSITE" id="PS51819">
    <property type="entry name" value="VOC"/>
    <property type="match status" value="1"/>
</dbReference>
<reference evidence="2 3" key="1">
    <citation type="submission" date="2023-07" db="EMBL/GenBank/DDBJ databases">
        <authorList>
            <person name="Lian W.-H."/>
        </authorList>
    </citation>
    <scope>NUCLEOTIDE SEQUENCE [LARGE SCALE GENOMIC DNA]</scope>
    <source>
        <strain evidence="2 3">SYSU DXS3180</strain>
    </source>
</reference>
<feature type="domain" description="VOC" evidence="1">
    <location>
        <begin position="2"/>
        <end position="119"/>
    </location>
</feature>